<dbReference type="PANTHER" id="PTHR46333">
    <property type="entry name" value="CYTOKINESIS PROTEIN 3"/>
    <property type="match status" value="1"/>
</dbReference>
<dbReference type="InterPro" id="IPR052557">
    <property type="entry name" value="CAP/Cytokinesis_protein"/>
</dbReference>
<organism evidence="3 4">
    <name type="scientific">Flaviaesturariibacter amylovorans</name>
    <dbReference type="NCBI Taxonomy" id="1084520"/>
    <lineage>
        <taxon>Bacteria</taxon>
        <taxon>Pseudomonadati</taxon>
        <taxon>Bacteroidota</taxon>
        <taxon>Chitinophagia</taxon>
        <taxon>Chitinophagales</taxon>
        <taxon>Chitinophagaceae</taxon>
        <taxon>Flaviaestuariibacter</taxon>
    </lineage>
</organism>
<evidence type="ECO:0000259" key="2">
    <source>
        <dbReference type="SMART" id="SM00460"/>
    </source>
</evidence>
<sequence>MRFLFVLLLISLIVTRPAAAQRVSDELVDAHAVTVTGDRPDTLAARLTRPFRTDREKVRALFRWVAHYIAYEVRSPRMPKQVRDTAWDGLPLDERVAYATLRRRSGVCEGFARLFNTLCHYAGIRSELVSGYVRNDDDRTDRGVLPNHSWNAVYFDSSWHLLDATWAAGYMFGNTSDFVRAYDNFYFLTPPEKMIRNHYPEDFRWTLMKTVPPLRELRYHPFRTTASLKYRIRQTLPASGTITAVPGDTLRFTVELQAPVRPDAIAPDEDDPKDLYPKRARQALLEPEASFGTRRLRYTYVLRPGVEWITLRCNSDAILHYQVLPRPVPDPGQ</sequence>
<evidence type="ECO:0000313" key="3">
    <source>
        <dbReference type="EMBL" id="GAA4330481.1"/>
    </source>
</evidence>
<accession>A0ABP8GVA0</accession>
<dbReference type="Pfam" id="PF01841">
    <property type="entry name" value="Transglut_core"/>
    <property type="match status" value="1"/>
</dbReference>
<feature type="chain" id="PRO_5046262586" description="Transglutaminase-like domain-containing protein" evidence="1">
    <location>
        <begin position="21"/>
        <end position="333"/>
    </location>
</feature>
<feature type="signal peptide" evidence="1">
    <location>
        <begin position="1"/>
        <end position="20"/>
    </location>
</feature>
<evidence type="ECO:0000256" key="1">
    <source>
        <dbReference type="SAM" id="SignalP"/>
    </source>
</evidence>
<dbReference type="Proteomes" id="UP001501725">
    <property type="component" value="Unassembled WGS sequence"/>
</dbReference>
<dbReference type="EMBL" id="BAABGY010000007">
    <property type="protein sequence ID" value="GAA4330481.1"/>
    <property type="molecule type" value="Genomic_DNA"/>
</dbReference>
<dbReference type="Gene3D" id="3.10.620.30">
    <property type="match status" value="1"/>
</dbReference>
<evidence type="ECO:0000313" key="4">
    <source>
        <dbReference type="Proteomes" id="UP001501725"/>
    </source>
</evidence>
<name>A0ABP8GVA0_9BACT</name>
<comment type="caution">
    <text evidence="3">The sequence shown here is derived from an EMBL/GenBank/DDBJ whole genome shotgun (WGS) entry which is preliminary data.</text>
</comment>
<dbReference type="PANTHER" id="PTHR46333:SF2">
    <property type="entry name" value="CYTOKINESIS PROTEIN 3"/>
    <property type="match status" value="1"/>
</dbReference>
<feature type="domain" description="Transglutaminase-like" evidence="2">
    <location>
        <begin position="100"/>
        <end position="166"/>
    </location>
</feature>
<proteinExistence type="predicted"/>
<keyword evidence="4" id="KW-1185">Reference proteome</keyword>
<keyword evidence="1" id="KW-0732">Signal</keyword>
<dbReference type="SUPFAM" id="SSF54001">
    <property type="entry name" value="Cysteine proteinases"/>
    <property type="match status" value="1"/>
</dbReference>
<protein>
    <recommendedName>
        <fullName evidence="2">Transglutaminase-like domain-containing protein</fullName>
    </recommendedName>
</protein>
<dbReference type="InterPro" id="IPR002931">
    <property type="entry name" value="Transglutaminase-like"/>
</dbReference>
<dbReference type="InterPro" id="IPR038765">
    <property type="entry name" value="Papain-like_cys_pep_sf"/>
</dbReference>
<dbReference type="RefSeq" id="WP_345255724.1">
    <property type="nucleotide sequence ID" value="NZ_BAABGY010000007.1"/>
</dbReference>
<reference evidence="4" key="1">
    <citation type="journal article" date="2019" name="Int. J. Syst. Evol. Microbiol.">
        <title>The Global Catalogue of Microorganisms (GCM) 10K type strain sequencing project: providing services to taxonomists for standard genome sequencing and annotation.</title>
        <authorList>
            <consortium name="The Broad Institute Genomics Platform"/>
            <consortium name="The Broad Institute Genome Sequencing Center for Infectious Disease"/>
            <person name="Wu L."/>
            <person name="Ma J."/>
        </authorList>
    </citation>
    <scope>NUCLEOTIDE SEQUENCE [LARGE SCALE GENOMIC DNA]</scope>
    <source>
        <strain evidence="4">JCM 17919</strain>
    </source>
</reference>
<dbReference type="SMART" id="SM00460">
    <property type="entry name" value="TGc"/>
    <property type="match status" value="1"/>
</dbReference>
<gene>
    <name evidence="3" type="ORF">GCM10023184_21660</name>
</gene>